<dbReference type="WBParaSite" id="HNAJ_0001184401-mRNA-1">
    <property type="protein sequence ID" value="HNAJ_0001184401-mRNA-1"/>
    <property type="gene ID" value="HNAJ_0001184401"/>
</dbReference>
<dbReference type="OrthoDB" id="1687175at2759"/>
<sequence length="139" mass="15440">MSENMINCEESILTVIVCPNLKIVQIFGNPLVDQYSSAPPKILTILVKTLGMSIECERSGTWGFCSAKSDSIRPTPSRKNQLKSLNLKTKSNETNANVKLKPESAENEKFNKCPLLSQIEMQGDYNALSKVTELYLAAR</sequence>
<evidence type="ECO:0000313" key="3">
    <source>
        <dbReference type="WBParaSite" id="HNAJ_0001184401-mRNA-1"/>
    </source>
</evidence>
<gene>
    <name evidence="1" type="ORF">HNAJ_LOCUS11833</name>
</gene>
<accession>A0A0R3TVJ3</accession>
<proteinExistence type="predicted"/>
<evidence type="ECO:0000313" key="1">
    <source>
        <dbReference type="EMBL" id="VDO11490.1"/>
    </source>
</evidence>
<evidence type="ECO:0000313" key="2">
    <source>
        <dbReference type="Proteomes" id="UP000278807"/>
    </source>
</evidence>
<dbReference type="Proteomes" id="UP000278807">
    <property type="component" value="Unassembled WGS sequence"/>
</dbReference>
<organism evidence="3">
    <name type="scientific">Rodentolepis nana</name>
    <name type="common">Dwarf tapeworm</name>
    <name type="synonym">Hymenolepis nana</name>
    <dbReference type="NCBI Taxonomy" id="102285"/>
    <lineage>
        <taxon>Eukaryota</taxon>
        <taxon>Metazoa</taxon>
        <taxon>Spiralia</taxon>
        <taxon>Lophotrochozoa</taxon>
        <taxon>Platyhelminthes</taxon>
        <taxon>Cestoda</taxon>
        <taxon>Eucestoda</taxon>
        <taxon>Cyclophyllidea</taxon>
        <taxon>Hymenolepididae</taxon>
        <taxon>Rodentolepis</taxon>
    </lineage>
</organism>
<keyword evidence="2" id="KW-1185">Reference proteome</keyword>
<name>A0A0R3TVJ3_RODNA</name>
<protein>
    <submittedName>
        <fullName evidence="1 3">Uncharacterized protein</fullName>
    </submittedName>
</protein>
<reference evidence="1 2" key="2">
    <citation type="submission" date="2018-11" db="EMBL/GenBank/DDBJ databases">
        <authorList>
            <consortium name="Pathogen Informatics"/>
        </authorList>
    </citation>
    <scope>NUCLEOTIDE SEQUENCE [LARGE SCALE GENOMIC DNA]</scope>
</reference>
<dbReference type="AlphaFoldDB" id="A0A0R3TVJ3"/>
<dbReference type="EMBL" id="UZAE01013823">
    <property type="protein sequence ID" value="VDO11490.1"/>
    <property type="molecule type" value="Genomic_DNA"/>
</dbReference>
<reference evidence="3" key="1">
    <citation type="submission" date="2017-02" db="UniProtKB">
        <authorList>
            <consortium name="WormBaseParasite"/>
        </authorList>
    </citation>
    <scope>IDENTIFICATION</scope>
</reference>
<dbReference type="STRING" id="102285.A0A0R3TVJ3"/>